<dbReference type="eggNOG" id="KOG3510">
    <property type="taxonomic scope" value="Eukaryota"/>
</dbReference>
<dbReference type="KEGG" id="dan:6497139"/>
<dbReference type="AlphaFoldDB" id="B3MME0"/>
<evidence type="ECO:0000256" key="9">
    <source>
        <dbReference type="SAM" id="MobiDB-lite"/>
    </source>
</evidence>
<evidence type="ECO:0000256" key="7">
    <source>
        <dbReference type="ARBA" id="ARBA00023180"/>
    </source>
</evidence>
<keyword evidence="8" id="KW-0393">Immunoglobulin domain</keyword>
<dbReference type="CTD" id="33793"/>
<sequence>MPRVINEVHRIFVKDSECPNRANNQYILTLKMETQNILRISLANALSLSVKILLIVVLMSDQCHLQRVEVPAEVIVDPKFSSPIVNMTAPVGRDAFLTCVVQDLGPYKVAWLRVDTQTILTIQNHVITKNQRIGIANSEHKTWTMRIKDIKESDKGWYMCQINTDPMKSQMGYLDVVVPPDILDYPTSTDMVVREGSNVTLKCAATGSPEPTITWRRESGVPIELASGEEVPSIEGTDLVIPNVKRQHMGAYLCIASNGVPPSVSKRITLVVHFPPMITVQNQLIGAVEGKGVTLECESEAYPKSINYWTRERGEIVPPGGKYTANVTEIGGYRNAMRLHINPLSQSEFGAYRCVAKNSLGDTDGTIKLYRIPPNAVNYVENFEVRHKGKKRTKSSESYHPARAQEHSGEDMENPGKRKADLSLSAEGIDGIYGSSAAPTRLQPHQHLVFKGLLLAVAVSVAVAGMMRNTRMTQLPQTLTHV</sequence>
<dbReference type="HOGENOM" id="CLU_027228_1_0_1"/>
<keyword evidence="4" id="KW-0677">Repeat</keyword>
<dbReference type="EMBL" id="CH902620">
    <property type="protein sequence ID" value="EDV31900.2"/>
    <property type="molecule type" value="Genomic_DNA"/>
</dbReference>
<dbReference type="FunFam" id="2.60.40.10:FF:000376">
    <property type="entry name" value="CLUMA_CG000981, isoform A"/>
    <property type="match status" value="1"/>
</dbReference>
<dbReference type="FunFam" id="2.60.40.10:FF:000392">
    <property type="entry name" value="CLUMA_CG000981, isoform A"/>
    <property type="match status" value="1"/>
</dbReference>
<dbReference type="SMART" id="SM00409">
    <property type="entry name" value="IG"/>
    <property type="match status" value="3"/>
</dbReference>
<dbReference type="Pfam" id="PF07679">
    <property type="entry name" value="I-set"/>
    <property type="match status" value="1"/>
</dbReference>
<evidence type="ECO:0000313" key="12">
    <source>
        <dbReference type="Proteomes" id="UP000007801"/>
    </source>
</evidence>
<dbReference type="InterPro" id="IPR003598">
    <property type="entry name" value="Ig_sub2"/>
</dbReference>
<feature type="domain" description="Ig-like" evidence="10">
    <location>
        <begin position="180"/>
        <end position="269"/>
    </location>
</feature>
<organism evidence="11 12">
    <name type="scientific">Drosophila ananassae</name>
    <name type="common">Fruit fly</name>
    <dbReference type="NCBI Taxonomy" id="7217"/>
    <lineage>
        <taxon>Eukaryota</taxon>
        <taxon>Metazoa</taxon>
        <taxon>Ecdysozoa</taxon>
        <taxon>Arthropoda</taxon>
        <taxon>Hexapoda</taxon>
        <taxon>Insecta</taxon>
        <taxon>Pterygota</taxon>
        <taxon>Neoptera</taxon>
        <taxon>Endopterygota</taxon>
        <taxon>Diptera</taxon>
        <taxon>Brachycera</taxon>
        <taxon>Muscomorpha</taxon>
        <taxon>Ephydroidea</taxon>
        <taxon>Drosophilidae</taxon>
        <taxon>Drosophila</taxon>
        <taxon>Sophophora</taxon>
    </lineage>
</organism>
<keyword evidence="7" id="KW-0325">Glycoprotein</keyword>
<comment type="subcellular location">
    <subcellularLocation>
        <location evidence="1">Cell membrane</location>
    </subcellularLocation>
</comment>
<reference evidence="11 12" key="1">
    <citation type="journal article" date="2007" name="Nature">
        <title>Evolution of genes and genomes on the Drosophila phylogeny.</title>
        <authorList>
            <consortium name="Drosophila 12 Genomes Consortium"/>
            <person name="Clark A.G."/>
            <person name="Eisen M.B."/>
            <person name="Smith D.R."/>
            <person name="Bergman C.M."/>
            <person name="Oliver B."/>
            <person name="Markow T.A."/>
            <person name="Kaufman T.C."/>
            <person name="Kellis M."/>
            <person name="Gelbart W."/>
            <person name="Iyer V.N."/>
            <person name="Pollard D.A."/>
            <person name="Sackton T.B."/>
            <person name="Larracuente A.M."/>
            <person name="Singh N.D."/>
            <person name="Abad J.P."/>
            <person name="Abt D.N."/>
            <person name="Adryan B."/>
            <person name="Aguade M."/>
            <person name="Akashi H."/>
            <person name="Anderson W.W."/>
            <person name="Aquadro C.F."/>
            <person name="Ardell D.H."/>
            <person name="Arguello R."/>
            <person name="Artieri C.G."/>
            <person name="Barbash D.A."/>
            <person name="Barker D."/>
            <person name="Barsanti P."/>
            <person name="Batterham P."/>
            <person name="Batzoglou S."/>
            <person name="Begun D."/>
            <person name="Bhutkar A."/>
            <person name="Blanco E."/>
            <person name="Bosak S.A."/>
            <person name="Bradley R.K."/>
            <person name="Brand A.D."/>
            <person name="Brent M.R."/>
            <person name="Brooks A.N."/>
            <person name="Brown R.H."/>
            <person name="Butlin R.K."/>
            <person name="Caggese C."/>
            <person name="Calvi B.R."/>
            <person name="Bernardo de Carvalho A."/>
            <person name="Caspi A."/>
            <person name="Castrezana S."/>
            <person name="Celniker S.E."/>
            <person name="Chang J.L."/>
            <person name="Chapple C."/>
            <person name="Chatterji S."/>
            <person name="Chinwalla A."/>
            <person name="Civetta A."/>
            <person name="Clifton S.W."/>
            <person name="Comeron J.M."/>
            <person name="Costello J.C."/>
            <person name="Coyne J.A."/>
            <person name="Daub J."/>
            <person name="David R.G."/>
            <person name="Delcher A.L."/>
            <person name="Delehaunty K."/>
            <person name="Do C.B."/>
            <person name="Ebling H."/>
            <person name="Edwards K."/>
            <person name="Eickbush T."/>
            <person name="Evans J.D."/>
            <person name="Filipski A."/>
            <person name="Findeiss S."/>
            <person name="Freyhult E."/>
            <person name="Fulton L."/>
            <person name="Fulton R."/>
            <person name="Garcia A.C."/>
            <person name="Gardiner A."/>
            <person name="Garfield D.A."/>
            <person name="Garvin B.E."/>
            <person name="Gibson G."/>
            <person name="Gilbert D."/>
            <person name="Gnerre S."/>
            <person name="Godfrey J."/>
            <person name="Good R."/>
            <person name="Gotea V."/>
            <person name="Gravely B."/>
            <person name="Greenberg A.J."/>
            <person name="Griffiths-Jones S."/>
            <person name="Gross S."/>
            <person name="Guigo R."/>
            <person name="Gustafson E.A."/>
            <person name="Haerty W."/>
            <person name="Hahn M.W."/>
            <person name="Halligan D.L."/>
            <person name="Halpern A.L."/>
            <person name="Halter G.M."/>
            <person name="Han M.V."/>
            <person name="Heger A."/>
            <person name="Hillier L."/>
            <person name="Hinrichs A.S."/>
            <person name="Holmes I."/>
            <person name="Hoskins R.A."/>
            <person name="Hubisz M.J."/>
            <person name="Hultmark D."/>
            <person name="Huntley M.A."/>
            <person name="Jaffe D.B."/>
            <person name="Jagadeeshan S."/>
            <person name="Jeck W.R."/>
            <person name="Johnson J."/>
            <person name="Jones C.D."/>
            <person name="Jordan W.C."/>
            <person name="Karpen G.H."/>
            <person name="Kataoka E."/>
            <person name="Keightley P.D."/>
            <person name="Kheradpour P."/>
            <person name="Kirkness E.F."/>
            <person name="Koerich L.B."/>
            <person name="Kristiansen K."/>
            <person name="Kudrna D."/>
            <person name="Kulathinal R.J."/>
            <person name="Kumar S."/>
            <person name="Kwok R."/>
            <person name="Lander E."/>
            <person name="Langley C.H."/>
            <person name="Lapoint R."/>
            <person name="Lazzaro B.P."/>
            <person name="Lee S.J."/>
            <person name="Levesque L."/>
            <person name="Li R."/>
            <person name="Lin C.F."/>
            <person name="Lin M.F."/>
            <person name="Lindblad-Toh K."/>
            <person name="Llopart A."/>
            <person name="Long M."/>
            <person name="Low L."/>
            <person name="Lozovsky E."/>
            <person name="Lu J."/>
            <person name="Luo M."/>
            <person name="Machado C.A."/>
            <person name="Makalowski W."/>
            <person name="Marzo M."/>
            <person name="Matsuda M."/>
            <person name="Matzkin L."/>
            <person name="McAllister B."/>
            <person name="McBride C.S."/>
            <person name="McKernan B."/>
            <person name="McKernan K."/>
            <person name="Mendez-Lago M."/>
            <person name="Minx P."/>
            <person name="Mollenhauer M.U."/>
            <person name="Montooth K."/>
            <person name="Mount S.M."/>
            <person name="Mu X."/>
            <person name="Myers E."/>
            <person name="Negre B."/>
            <person name="Newfeld S."/>
            <person name="Nielsen R."/>
            <person name="Noor M.A."/>
            <person name="O'Grady P."/>
            <person name="Pachter L."/>
            <person name="Papaceit M."/>
            <person name="Parisi M.J."/>
            <person name="Parisi M."/>
            <person name="Parts L."/>
            <person name="Pedersen J.S."/>
            <person name="Pesole G."/>
            <person name="Phillippy A.M."/>
            <person name="Ponting C.P."/>
            <person name="Pop M."/>
            <person name="Porcelli D."/>
            <person name="Powell J.R."/>
            <person name="Prohaska S."/>
            <person name="Pruitt K."/>
            <person name="Puig M."/>
            <person name="Quesneville H."/>
            <person name="Ram K.R."/>
            <person name="Rand D."/>
            <person name="Rasmussen M.D."/>
            <person name="Reed L.K."/>
            <person name="Reenan R."/>
            <person name="Reily A."/>
            <person name="Remington K.A."/>
            <person name="Rieger T.T."/>
            <person name="Ritchie M.G."/>
            <person name="Robin C."/>
            <person name="Rogers Y.H."/>
            <person name="Rohde C."/>
            <person name="Rozas J."/>
            <person name="Rubenfield M.J."/>
            <person name="Ruiz A."/>
            <person name="Russo S."/>
            <person name="Salzberg S.L."/>
            <person name="Sanchez-Gracia A."/>
            <person name="Saranga D.J."/>
            <person name="Sato H."/>
            <person name="Schaeffer S.W."/>
            <person name="Schatz M.C."/>
            <person name="Schlenke T."/>
            <person name="Schwartz R."/>
            <person name="Segarra C."/>
            <person name="Singh R.S."/>
            <person name="Sirot L."/>
            <person name="Sirota M."/>
            <person name="Sisneros N.B."/>
            <person name="Smith C.D."/>
            <person name="Smith T.F."/>
            <person name="Spieth J."/>
            <person name="Stage D.E."/>
            <person name="Stark A."/>
            <person name="Stephan W."/>
            <person name="Strausberg R.L."/>
            <person name="Strempel S."/>
            <person name="Sturgill D."/>
            <person name="Sutton G."/>
            <person name="Sutton G.G."/>
            <person name="Tao W."/>
            <person name="Teichmann S."/>
            <person name="Tobari Y.N."/>
            <person name="Tomimura Y."/>
            <person name="Tsolas J.M."/>
            <person name="Valente V.L."/>
            <person name="Venter E."/>
            <person name="Venter J.C."/>
            <person name="Vicario S."/>
            <person name="Vieira F.G."/>
            <person name="Vilella A.J."/>
            <person name="Villasante A."/>
            <person name="Walenz B."/>
            <person name="Wang J."/>
            <person name="Wasserman M."/>
            <person name="Watts T."/>
            <person name="Wilson D."/>
            <person name="Wilson R.K."/>
            <person name="Wing R.A."/>
            <person name="Wolfner M.F."/>
            <person name="Wong A."/>
            <person name="Wong G.K."/>
            <person name="Wu C.I."/>
            <person name="Wu G."/>
            <person name="Yamamoto D."/>
            <person name="Yang H.P."/>
            <person name="Yang S.P."/>
            <person name="Yorke J.A."/>
            <person name="Yoshida K."/>
            <person name="Zdobnov E."/>
            <person name="Zhang P."/>
            <person name="Zhang Y."/>
            <person name="Zimin A.V."/>
            <person name="Baldwin J."/>
            <person name="Abdouelleil A."/>
            <person name="Abdulkadir J."/>
            <person name="Abebe A."/>
            <person name="Abera B."/>
            <person name="Abreu J."/>
            <person name="Acer S.C."/>
            <person name="Aftuck L."/>
            <person name="Alexander A."/>
            <person name="An P."/>
            <person name="Anderson E."/>
            <person name="Anderson S."/>
            <person name="Arachi H."/>
            <person name="Azer M."/>
            <person name="Bachantsang P."/>
            <person name="Barry A."/>
            <person name="Bayul T."/>
            <person name="Berlin A."/>
            <person name="Bessette D."/>
            <person name="Bloom T."/>
            <person name="Blye J."/>
            <person name="Boguslavskiy L."/>
            <person name="Bonnet C."/>
            <person name="Boukhgalter B."/>
            <person name="Bourzgui I."/>
            <person name="Brown A."/>
            <person name="Cahill P."/>
            <person name="Channer S."/>
            <person name="Cheshatsang Y."/>
            <person name="Chuda L."/>
            <person name="Citroen M."/>
            <person name="Collymore A."/>
            <person name="Cooke P."/>
            <person name="Costello M."/>
            <person name="D'Aco K."/>
            <person name="Daza R."/>
            <person name="De Haan G."/>
            <person name="DeGray S."/>
            <person name="DeMaso C."/>
            <person name="Dhargay N."/>
            <person name="Dooley K."/>
            <person name="Dooley E."/>
            <person name="Doricent M."/>
            <person name="Dorje P."/>
            <person name="Dorjee K."/>
            <person name="Dupes A."/>
            <person name="Elong R."/>
            <person name="Falk J."/>
            <person name="Farina A."/>
            <person name="Faro S."/>
            <person name="Ferguson D."/>
            <person name="Fisher S."/>
            <person name="Foley C.D."/>
            <person name="Franke A."/>
            <person name="Friedrich D."/>
            <person name="Gadbois L."/>
            <person name="Gearin G."/>
            <person name="Gearin C.R."/>
            <person name="Giannoukos G."/>
            <person name="Goode T."/>
            <person name="Graham J."/>
            <person name="Grandbois E."/>
            <person name="Grewal S."/>
            <person name="Gyaltsen K."/>
            <person name="Hafez N."/>
            <person name="Hagos B."/>
            <person name="Hall J."/>
            <person name="Henson C."/>
            <person name="Hollinger A."/>
            <person name="Honan T."/>
            <person name="Huard M.D."/>
            <person name="Hughes L."/>
            <person name="Hurhula B."/>
            <person name="Husby M.E."/>
            <person name="Kamat A."/>
            <person name="Kanga B."/>
            <person name="Kashin S."/>
            <person name="Khazanovich D."/>
            <person name="Kisner P."/>
            <person name="Lance K."/>
            <person name="Lara M."/>
            <person name="Lee W."/>
            <person name="Lennon N."/>
            <person name="Letendre F."/>
            <person name="LeVine R."/>
            <person name="Lipovsky A."/>
            <person name="Liu X."/>
            <person name="Liu J."/>
            <person name="Liu S."/>
            <person name="Lokyitsang T."/>
            <person name="Lokyitsang Y."/>
            <person name="Lubonja R."/>
            <person name="Lui A."/>
            <person name="MacDonald P."/>
            <person name="Magnisalis V."/>
            <person name="Maru K."/>
            <person name="Matthews C."/>
            <person name="McCusker W."/>
            <person name="McDonough S."/>
            <person name="Mehta T."/>
            <person name="Meldrim J."/>
            <person name="Meneus L."/>
            <person name="Mihai O."/>
            <person name="Mihalev A."/>
            <person name="Mihova T."/>
            <person name="Mittelman R."/>
            <person name="Mlenga V."/>
            <person name="Montmayeur A."/>
            <person name="Mulrain L."/>
            <person name="Navidi A."/>
            <person name="Naylor J."/>
            <person name="Negash T."/>
            <person name="Nguyen T."/>
            <person name="Nguyen N."/>
            <person name="Nicol R."/>
            <person name="Norbu C."/>
            <person name="Norbu N."/>
            <person name="Novod N."/>
            <person name="O'Neill B."/>
            <person name="Osman S."/>
            <person name="Markiewicz E."/>
            <person name="Oyono O.L."/>
            <person name="Patti C."/>
            <person name="Phunkhang P."/>
            <person name="Pierre F."/>
            <person name="Priest M."/>
            <person name="Raghuraman S."/>
            <person name="Rege F."/>
            <person name="Reyes R."/>
            <person name="Rise C."/>
            <person name="Rogov P."/>
            <person name="Ross K."/>
            <person name="Ryan E."/>
            <person name="Settipalli S."/>
            <person name="Shea T."/>
            <person name="Sherpa N."/>
            <person name="Shi L."/>
            <person name="Shih D."/>
            <person name="Sparrow T."/>
            <person name="Spaulding J."/>
            <person name="Stalker J."/>
            <person name="Stange-Thomann N."/>
            <person name="Stavropoulos S."/>
            <person name="Stone C."/>
            <person name="Strader C."/>
            <person name="Tesfaye S."/>
            <person name="Thomson T."/>
            <person name="Thoulutsang Y."/>
            <person name="Thoulutsang D."/>
            <person name="Topham K."/>
            <person name="Topping I."/>
            <person name="Tsamla T."/>
            <person name="Vassiliev H."/>
            <person name="Vo A."/>
            <person name="Wangchuk T."/>
            <person name="Wangdi T."/>
            <person name="Weiand M."/>
            <person name="Wilkinson J."/>
            <person name="Wilson A."/>
            <person name="Yadav S."/>
            <person name="Young G."/>
            <person name="Yu Q."/>
            <person name="Zembek L."/>
            <person name="Zhong D."/>
            <person name="Zimmer A."/>
            <person name="Zwirko Z."/>
            <person name="Jaffe D.B."/>
            <person name="Alvarez P."/>
            <person name="Brockman W."/>
            <person name="Butler J."/>
            <person name="Chin C."/>
            <person name="Gnerre S."/>
            <person name="Grabherr M."/>
            <person name="Kleber M."/>
            <person name="Mauceli E."/>
            <person name="MacCallum I."/>
        </authorList>
    </citation>
    <scope>NUCLEOTIDE SEQUENCE [LARGE SCALE GENOMIC DNA]</scope>
    <source>
        <strain evidence="12">Tucson 14024-0371.13</strain>
    </source>
</reference>
<dbReference type="GO" id="GO:0005886">
    <property type="term" value="C:plasma membrane"/>
    <property type="evidence" value="ECO:0007669"/>
    <property type="project" value="UniProtKB-SubCell"/>
</dbReference>
<dbReference type="SMART" id="SM00408">
    <property type="entry name" value="IGc2"/>
    <property type="match status" value="3"/>
</dbReference>
<dbReference type="InterPro" id="IPR013783">
    <property type="entry name" value="Ig-like_fold"/>
</dbReference>
<dbReference type="InterPro" id="IPR007110">
    <property type="entry name" value="Ig-like_dom"/>
</dbReference>
<evidence type="ECO:0000256" key="6">
    <source>
        <dbReference type="ARBA" id="ARBA00023157"/>
    </source>
</evidence>
<feature type="domain" description="Ig-like" evidence="10">
    <location>
        <begin position="78"/>
        <end position="163"/>
    </location>
</feature>
<keyword evidence="5" id="KW-0472">Membrane</keyword>
<dbReference type="GO" id="GO:0050808">
    <property type="term" value="P:synapse organization"/>
    <property type="evidence" value="ECO:0007669"/>
    <property type="project" value="EnsemblMetazoa"/>
</dbReference>
<keyword evidence="12" id="KW-1185">Reference proteome</keyword>
<feature type="domain" description="Ig-like" evidence="10">
    <location>
        <begin position="276"/>
        <end position="368"/>
    </location>
</feature>
<dbReference type="Pfam" id="PF13927">
    <property type="entry name" value="Ig_3"/>
    <property type="match status" value="2"/>
</dbReference>
<dbReference type="GO" id="GO:0043005">
    <property type="term" value="C:neuron projection"/>
    <property type="evidence" value="ECO:0007669"/>
    <property type="project" value="TreeGrafter"/>
</dbReference>
<dbReference type="SMR" id="B3MME0"/>
<dbReference type="Proteomes" id="UP000007801">
    <property type="component" value="Unassembled WGS sequence"/>
</dbReference>
<gene>
    <name evidence="11" type="primary">Dana\GF14311</name>
    <name evidence="11" type="synonym">dana_GLEANR_15073</name>
    <name evidence="11" type="ORF">GF14311</name>
</gene>
<dbReference type="InterPro" id="IPR036179">
    <property type="entry name" value="Ig-like_dom_sf"/>
</dbReference>
<keyword evidence="2" id="KW-1003">Cell membrane</keyword>
<evidence type="ECO:0000256" key="5">
    <source>
        <dbReference type="ARBA" id="ARBA00023136"/>
    </source>
</evidence>
<dbReference type="InParanoid" id="B3MME0"/>
<evidence type="ECO:0000256" key="2">
    <source>
        <dbReference type="ARBA" id="ARBA00022475"/>
    </source>
</evidence>
<dbReference type="FunCoup" id="B3MME0">
    <property type="interactions" value="292"/>
</dbReference>
<dbReference type="STRING" id="7217.B3MME0"/>
<evidence type="ECO:0000256" key="3">
    <source>
        <dbReference type="ARBA" id="ARBA00022729"/>
    </source>
</evidence>
<proteinExistence type="predicted"/>
<name>B3MME0_DROAN</name>
<dbReference type="Gene3D" id="2.60.40.10">
    <property type="entry name" value="Immunoglobulins"/>
    <property type="match status" value="3"/>
</dbReference>
<dbReference type="FunFam" id="2.60.40.10:FF:000328">
    <property type="entry name" value="CLUMA_CG000981, isoform A"/>
    <property type="match status" value="1"/>
</dbReference>
<dbReference type="PANTHER" id="PTHR12231:SF253">
    <property type="entry name" value="DPR-INTERACTING PROTEIN ETA, ISOFORM B-RELATED"/>
    <property type="match status" value="1"/>
</dbReference>
<evidence type="ECO:0000256" key="1">
    <source>
        <dbReference type="ARBA" id="ARBA00004236"/>
    </source>
</evidence>
<evidence type="ECO:0000256" key="8">
    <source>
        <dbReference type="ARBA" id="ARBA00023319"/>
    </source>
</evidence>
<keyword evidence="3" id="KW-0732">Signal</keyword>
<evidence type="ECO:0000259" key="10">
    <source>
        <dbReference type="PROSITE" id="PS50835"/>
    </source>
</evidence>
<dbReference type="InterPro" id="IPR051170">
    <property type="entry name" value="Neural/epithelial_adhesion"/>
</dbReference>
<feature type="compositionally biased region" description="Basic and acidic residues" evidence="9">
    <location>
        <begin position="403"/>
        <end position="418"/>
    </location>
</feature>
<dbReference type="InterPro" id="IPR003599">
    <property type="entry name" value="Ig_sub"/>
</dbReference>
<evidence type="ECO:0000256" key="4">
    <source>
        <dbReference type="ARBA" id="ARBA00022737"/>
    </source>
</evidence>
<dbReference type="PANTHER" id="PTHR12231">
    <property type="entry name" value="CTX-RELATED TYPE I TRANSMEMBRANE PROTEIN"/>
    <property type="match status" value="1"/>
</dbReference>
<keyword evidence="6" id="KW-1015">Disulfide bond</keyword>
<evidence type="ECO:0000313" key="11">
    <source>
        <dbReference type="EMBL" id="EDV31900.2"/>
    </source>
</evidence>
<dbReference type="InterPro" id="IPR013098">
    <property type="entry name" value="Ig_I-set"/>
</dbReference>
<dbReference type="PROSITE" id="PS50835">
    <property type="entry name" value="IG_LIKE"/>
    <property type="match status" value="3"/>
</dbReference>
<dbReference type="GeneID" id="6497139"/>
<protein>
    <submittedName>
        <fullName evidence="11">Uncharacterized protein, isoform A</fullName>
    </submittedName>
</protein>
<dbReference type="SUPFAM" id="SSF48726">
    <property type="entry name" value="Immunoglobulin"/>
    <property type="match status" value="3"/>
</dbReference>
<accession>B3MME0</accession>
<dbReference type="OrthoDB" id="10012075at2759"/>
<feature type="region of interest" description="Disordered" evidence="9">
    <location>
        <begin position="388"/>
        <end position="418"/>
    </location>
</feature>